<proteinExistence type="predicted"/>
<keyword evidence="3" id="KW-1185">Reference proteome</keyword>
<comment type="caution">
    <text evidence="2">The sequence shown here is derived from an EMBL/GenBank/DDBJ whole genome shotgun (WGS) entry which is preliminary data.</text>
</comment>
<dbReference type="AlphaFoldDB" id="A0A0L6VBL4"/>
<dbReference type="PANTHER" id="PTHR34409:SF1">
    <property type="entry name" value="MYB-LIKE DOMAIN-CONTAINING PROTEIN"/>
    <property type="match status" value="1"/>
</dbReference>
<evidence type="ECO:0000256" key="1">
    <source>
        <dbReference type="SAM" id="MobiDB-lite"/>
    </source>
</evidence>
<reference evidence="2 3" key="1">
    <citation type="submission" date="2015-08" db="EMBL/GenBank/DDBJ databases">
        <title>Next Generation Sequencing and Analysis of the Genome of Puccinia sorghi L Schw, the Causal Agent of Maize Common Rust.</title>
        <authorList>
            <person name="Rochi L."/>
            <person name="Burguener G."/>
            <person name="Darino M."/>
            <person name="Turjanski A."/>
            <person name="Kreff E."/>
            <person name="Dieguez M.J."/>
            <person name="Sacco F."/>
        </authorList>
    </citation>
    <scope>NUCLEOTIDE SEQUENCE [LARGE SCALE GENOMIC DNA]</scope>
    <source>
        <strain evidence="2 3">RO10H11247</strain>
    </source>
</reference>
<dbReference type="Proteomes" id="UP000037035">
    <property type="component" value="Unassembled WGS sequence"/>
</dbReference>
<dbReference type="VEuPathDB" id="FungiDB:VP01_1981g10"/>
<sequence>MEDFSSPFQKIILIQKDFPPQNTSSFLHPAPSSAQRSSSHTCLAPIESTPPSQQQTFCAKAFLPQCAIEWVFVQDWYNVYSTENNWAPCNLDTLKMKFQALVNHAKPTGNPNFPTYLCDAVERKAVSVVN</sequence>
<gene>
    <name evidence="2" type="ORF">VP01_1981g10</name>
</gene>
<dbReference type="EMBL" id="LAVV01006816">
    <property type="protein sequence ID" value="KNZ58181.1"/>
    <property type="molecule type" value="Genomic_DNA"/>
</dbReference>
<organism evidence="2 3">
    <name type="scientific">Puccinia sorghi</name>
    <dbReference type="NCBI Taxonomy" id="27349"/>
    <lineage>
        <taxon>Eukaryota</taxon>
        <taxon>Fungi</taxon>
        <taxon>Dikarya</taxon>
        <taxon>Basidiomycota</taxon>
        <taxon>Pucciniomycotina</taxon>
        <taxon>Pucciniomycetes</taxon>
        <taxon>Pucciniales</taxon>
        <taxon>Pucciniaceae</taxon>
        <taxon>Puccinia</taxon>
    </lineage>
</organism>
<accession>A0A0L6VBL4</accession>
<dbReference type="PANTHER" id="PTHR34409">
    <property type="entry name" value="SET DOMAIN-CONTAINING PROTEIN"/>
    <property type="match status" value="1"/>
</dbReference>
<feature type="compositionally biased region" description="Polar residues" evidence="1">
    <location>
        <begin position="24"/>
        <end position="41"/>
    </location>
</feature>
<feature type="region of interest" description="Disordered" evidence="1">
    <location>
        <begin position="24"/>
        <end position="50"/>
    </location>
</feature>
<evidence type="ECO:0000313" key="2">
    <source>
        <dbReference type="EMBL" id="KNZ58181.1"/>
    </source>
</evidence>
<name>A0A0L6VBL4_9BASI</name>
<evidence type="ECO:0000313" key="3">
    <source>
        <dbReference type="Proteomes" id="UP000037035"/>
    </source>
</evidence>
<protein>
    <submittedName>
        <fullName evidence="2">Uncharacterized protein</fullName>
    </submittedName>
</protein>